<evidence type="ECO:0000256" key="1">
    <source>
        <dbReference type="SAM" id="Phobius"/>
    </source>
</evidence>
<comment type="caution">
    <text evidence="2">The sequence shown here is derived from an EMBL/GenBank/DDBJ whole genome shotgun (WGS) entry which is preliminary data.</text>
</comment>
<keyword evidence="3" id="KW-1185">Reference proteome</keyword>
<proteinExistence type="predicted"/>
<keyword evidence="1" id="KW-0812">Transmembrane</keyword>
<sequence>MRQKTDPKRKTTSQAKIFVFNLCCLIYQRLCCVSTRIHTHADLEQVTRRVDEPRLDVSLLQSFSTVSYSCIHVYVLLRLCSLTHMISSKEPWTEVEGRIEWMERRTALSPWHRKVLCRILERRKNRALEHGQSVGQAYRSVVLGTTCRRMYTLAILVFIPSALLMQETLHCFCFLFIQCLIRRIQSINIHHAIY</sequence>
<gene>
    <name evidence="2" type="ORF">PDIGIT_LOCUS1015</name>
</gene>
<evidence type="ECO:0000313" key="2">
    <source>
        <dbReference type="EMBL" id="CAI6252178.1"/>
    </source>
</evidence>
<accession>A0A9W4XGT4</accession>
<evidence type="ECO:0000313" key="3">
    <source>
        <dbReference type="Proteomes" id="UP001152607"/>
    </source>
</evidence>
<keyword evidence="1" id="KW-1133">Transmembrane helix</keyword>
<feature type="transmembrane region" description="Helical" evidence="1">
    <location>
        <begin position="153"/>
        <end position="177"/>
    </location>
</feature>
<dbReference type="Proteomes" id="UP001152607">
    <property type="component" value="Unassembled WGS sequence"/>
</dbReference>
<dbReference type="AlphaFoldDB" id="A0A9W4XGT4"/>
<organism evidence="2 3">
    <name type="scientific">Periconia digitata</name>
    <dbReference type="NCBI Taxonomy" id="1303443"/>
    <lineage>
        <taxon>Eukaryota</taxon>
        <taxon>Fungi</taxon>
        <taxon>Dikarya</taxon>
        <taxon>Ascomycota</taxon>
        <taxon>Pezizomycotina</taxon>
        <taxon>Dothideomycetes</taxon>
        <taxon>Pleosporomycetidae</taxon>
        <taxon>Pleosporales</taxon>
        <taxon>Massarineae</taxon>
        <taxon>Periconiaceae</taxon>
        <taxon>Periconia</taxon>
    </lineage>
</organism>
<dbReference type="EMBL" id="CAOQHR010000001">
    <property type="protein sequence ID" value="CAI6252178.1"/>
    <property type="molecule type" value="Genomic_DNA"/>
</dbReference>
<keyword evidence="1" id="KW-0472">Membrane</keyword>
<reference evidence="2" key="1">
    <citation type="submission" date="2023-01" db="EMBL/GenBank/DDBJ databases">
        <authorList>
            <person name="Van Ghelder C."/>
            <person name="Rancurel C."/>
        </authorList>
    </citation>
    <scope>NUCLEOTIDE SEQUENCE</scope>
    <source>
        <strain evidence="2">CNCM I-4278</strain>
    </source>
</reference>
<name>A0A9W4XGT4_9PLEO</name>
<protein>
    <submittedName>
        <fullName evidence="2">Uncharacterized protein</fullName>
    </submittedName>
</protein>